<feature type="transmembrane region" description="Helical" evidence="8">
    <location>
        <begin position="80"/>
        <end position="100"/>
    </location>
</feature>
<proteinExistence type="inferred from homology"/>
<evidence type="ECO:0000313" key="10">
    <source>
        <dbReference type="EMBL" id="EGD59217.1"/>
    </source>
</evidence>
<keyword evidence="6 8" id="KW-1133">Transmembrane helix</keyword>
<dbReference type="PANTHER" id="PTHR43271">
    <property type="entry name" value="BLL2771 PROTEIN"/>
    <property type="match status" value="1"/>
</dbReference>
<feature type="domain" description="Major facilitator superfamily (MFS) profile" evidence="9">
    <location>
        <begin position="11"/>
        <end position="395"/>
    </location>
</feature>
<dbReference type="Proteomes" id="UP000004728">
    <property type="component" value="Unassembled WGS sequence"/>
</dbReference>
<dbReference type="GO" id="GO:0005886">
    <property type="term" value="C:plasma membrane"/>
    <property type="evidence" value="ECO:0007669"/>
    <property type="project" value="UniProtKB-SubCell"/>
</dbReference>
<dbReference type="SUPFAM" id="SSF103473">
    <property type="entry name" value="MFS general substrate transporter"/>
    <property type="match status" value="1"/>
</dbReference>
<feature type="transmembrane region" description="Helical" evidence="8">
    <location>
        <begin position="17"/>
        <end position="37"/>
    </location>
</feature>
<reference evidence="10 11" key="1">
    <citation type="journal article" date="2012" name="J. Bacteriol.">
        <title>Draft Genome Sequence of Novosphingobium nitrogenifigens Y88T.</title>
        <authorList>
            <person name="Strabala T.J."/>
            <person name="Macdonald L."/>
            <person name="Liu V."/>
            <person name="Smit A.M."/>
        </authorList>
    </citation>
    <scope>NUCLEOTIDE SEQUENCE [LARGE SCALE GENOMIC DNA]</scope>
    <source>
        <strain evidence="10 11">DSM 19370</strain>
    </source>
</reference>
<keyword evidence="7 8" id="KW-0472">Membrane</keyword>
<evidence type="ECO:0000256" key="6">
    <source>
        <dbReference type="ARBA" id="ARBA00022989"/>
    </source>
</evidence>
<evidence type="ECO:0000313" key="11">
    <source>
        <dbReference type="Proteomes" id="UP000004728"/>
    </source>
</evidence>
<feature type="transmembrane region" description="Helical" evidence="8">
    <location>
        <begin position="140"/>
        <end position="161"/>
    </location>
</feature>
<dbReference type="FunCoup" id="F1Z808">
    <property type="interactions" value="87"/>
</dbReference>
<evidence type="ECO:0000256" key="7">
    <source>
        <dbReference type="ARBA" id="ARBA00023136"/>
    </source>
</evidence>
<feature type="transmembrane region" description="Helical" evidence="8">
    <location>
        <begin position="309"/>
        <end position="331"/>
    </location>
</feature>
<dbReference type="AlphaFoldDB" id="F1Z808"/>
<name>F1Z808_9SPHN</name>
<keyword evidence="11" id="KW-1185">Reference proteome</keyword>
<feature type="transmembrane region" description="Helical" evidence="8">
    <location>
        <begin position="106"/>
        <end position="128"/>
    </location>
</feature>
<dbReference type="CDD" id="cd17324">
    <property type="entry name" value="MFS_NepI_like"/>
    <property type="match status" value="1"/>
</dbReference>
<dbReference type="STRING" id="983920.Y88_1279"/>
<comment type="subcellular location">
    <subcellularLocation>
        <location evidence="1">Cell membrane</location>
        <topology evidence="1">Multi-pass membrane protein</topology>
    </subcellularLocation>
</comment>
<keyword evidence="5 8" id="KW-0812">Transmembrane</keyword>
<feature type="transmembrane region" description="Helical" evidence="8">
    <location>
        <begin position="49"/>
        <end position="68"/>
    </location>
</feature>
<sequence>MFAGIERGSPAYRRASLALFLAGFATFSLLYCVQPLLPEFARDYRISPTASSMALSLTTGALAVSILVSGAVSQGLPRRGLMFASMLLAGLCNLLAALAPNWSLLLAARFCEGLVLGGVPAVAMAWLAEEIHPRDLGKAMGLYVAGTAFGGMMGRVGMGLLVEWESWRLAMATLGALGLASALGFAVLLPPSRRFVAASALGLGHHVRVWSSHLRHRDLPRLFAIGFLLTSVFVTLFNYAGFRLSAPPFRLGPTAISLIFLSYISGMFASPWAGQLADRFGRRRPLTGSLALMVTGSLITLSVSLPVVAIGILLVTIGFFGAHAVASGWVGRLAGDAKGHASSLYLLSYYMGSSFVGSAGGWFWQAHGWAGVVGLTSVLAALAVGLALSLGGAARG</sequence>
<feature type="transmembrane region" description="Helical" evidence="8">
    <location>
        <begin position="286"/>
        <end position="303"/>
    </location>
</feature>
<feature type="transmembrane region" description="Helical" evidence="8">
    <location>
        <begin position="167"/>
        <end position="189"/>
    </location>
</feature>
<dbReference type="PROSITE" id="PS00216">
    <property type="entry name" value="SUGAR_TRANSPORT_1"/>
    <property type="match status" value="1"/>
</dbReference>
<feature type="transmembrane region" description="Helical" evidence="8">
    <location>
        <begin position="369"/>
        <end position="390"/>
    </location>
</feature>
<organism evidence="10 11">
    <name type="scientific">Novosphingobium nitrogenifigens DSM 19370</name>
    <dbReference type="NCBI Taxonomy" id="983920"/>
    <lineage>
        <taxon>Bacteria</taxon>
        <taxon>Pseudomonadati</taxon>
        <taxon>Pseudomonadota</taxon>
        <taxon>Alphaproteobacteria</taxon>
        <taxon>Sphingomonadales</taxon>
        <taxon>Sphingomonadaceae</taxon>
        <taxon>Novosphingobium</taxon>
    </lineage>
</organism>
<dbReference type="PANTHER" id="PTHR43271:SF1">
    <property type="entry name" value="INNER MEMBRANE TRANSPORT PROTEIN YNFM"/>
    <property type="match status" value="1"/>
</dbReference>
<dbReference type="InterPro" id="IPR005829">
    <property type="entry name" value="Sugar_transporter_CS"/>
</dbReference>
<evidence type="ECO:0000256" key="3">
    <source>
        <dbReference type="ARBA" id="ARBA00022448"/>
    </source>
</evidence>
<dbReference type="EMBL" id="AEWJ01000037">
    <property type="protein sequence ID" value="EGD59217.1"/>
    <property type="molecule type" value="Genomic_DNA"/>
</dbReference>
<dbReference type="eggNOG" id="COG2814">
    <property type="taxonomic scope" value="Bacteria"/>
</dbReference>
<dbReference type="HOGENOM" id="CLU_001265_19_3_5"/>
<feature type="transmembrane region" description="Helical" evidence="8">
    <location>
        <begin position="222"/>
        <end position="242"/>
    </location>
</feature>
<gene>
    <name evidence="10" type="ORF">Y88_1279</name>
</gene>
<accession>F1Z808</accession>
<dbReference type="InParanoid" id="F1Z808"/>
<dbReference type="Pfam" id="PF07690">
    <property type="entry name" value="MFS_1"/>
    <property type="match status" value="1"/>
</dbReference>
<evidence type="ECO:0000256" key="5">
    <source>
        <dbReference type="ARBA" id="ARBA00022692"/>
    </source>
</evidence>
<dbReference type="InterPro" id="IPR011701">
    <property type="entry name" value="MFS"/>
</dbReference>
<dbReference type="Gene3D" id="1.20.1250.20">
    <property type="entry name" value="MFS general substrate transporter like domains"/>
    <property type="match status" value="1"/>
</dbReference>
<evidence type="ECO:0000259" key="9">
    <source>
        <dbReference type="PROSITE" id="PS50850"/>
    </source>
</evidence>
<feature type="transmembrane region" description="Helical" evidence="8">
    <location>
        <begin position="254"/>
        <end position="274"/>
    </location>
</feature>
<dbReference type="GO" id="GO:0022857">
    <property type="term" value="F:transmembrane transporter activity"/>
    <property type="evidence" value="ECO:0007669"/>
    <property type="project" value="InterPro"/>
</dbReference>
<evidence type="ECO:0000256" key="4">
    <source>
        <dbReference type="ARBA" id="ARBA00022475"/>
    </source>
</evidence>
<keyword evidence="3" id="KW-0813">Transport</keyword>
<evidence type="ECO:0000256" key="2">
    <source>
        <dbReference type="ARBA" id="ARBA00008335"/>
    </source>
</evidence>
<comment type="caution">
    <text evidence="10">The sequence shown here is derived from an EMBL/GenBank/DDBJ whole genome shotgun (WGS) entry which is preliminary data.</text>
</comment>
<dbReference type="InterPro" id="IPR020846">
    <property type="entry name" value="MFS_dom"/>
</dbReference>
<protein>
    <submittedName>
        <fullName evidence="10">MFS family transporter</fullName>
    </submittedName>
</protein>
<dbReference type="PROSITE" id="PS50850">
    <property type="entry name" value="MFS"/>
    <property type="match status" value="1"/>
</dbReference>
<feature type="transmembrane region" description="Helical" evidence="8">
    <location>
        <begin position="343"/>
        <end position="363"/>
    </location>
</feature>
<dbReference type="OrthoDB" id="63984at2"/>
<evidence type="ECO:0000256" key="1">
    <source>
        <dbReference type="ARBA" id="ARBA00004651"/>
    </source>
</evidence>
<evidence type="ECO:0000256" key="8">
    <source>
        <dbReference type="SAM" id="Phobius"/>
    </source>
</evidence>
<comment type="similarity">
    <text evidence="2">Belongs to the major facilitator superfamily.</text>
</comment>
<keyword evidence="4" id="KW-1003">Cell membrane</keyword>
<dbReference type="InterPro" id="IPR036259">
    <property type="entry name" value="MFS_trans_sf"/>
</dbReference>